<dbReference type="PANTHER" id="PTHR38342:SF2">
    <property type="entry name" value="INNER MEMBRANE OR EXPORTED"/>
    <property type="match status" value="1"/>
</dbReference>
<evidence type="ECO:0000313" key="2">
    <source>
        <dbReference type="EMBL" id="MFC2972958.1"/>
    </source>
</evidence>
<protein>
    <submittedName>
        <fullName evidence="2">DUF302 domain-containing protein</fullName>
    </submittedName>
</protein>
<dbReference type="Pfam" id="PF03625">
    <property type="entry name" value="DUF302"/>
    <property type="match status" value="1"/>
</dbReference>
<dbReference type="InterPro" id="IPR035923">
    <property type="entry name" value="TT1751-like_sf"/>
</dbReference>
<dbReference type="SUPFAM" id="SSF103247">
    <property type="entry name" value="TT1751-like"/>
    <property type="match status" value="1"/>
</dbReference>
<dbReference type="PANTHER" id="PTHR38342">
    <property type="entry name" value="SLR5037 PROTEIN"/>
    <property type="match status" value="1"/>
</dbReference>
<evidence type="ECO:0000259" key="1">
    <source>
        <dbReference type="Pfam" id="PF03625"/>
    </source>
</evidence>
<organism evidence="2 3">
    <name type="scientific">Azotobacter bryophylli</name>
    <dbReference type="NCBI Taxonomy" id="1986537"/>
    <lineage>
        <taxon>Bacteria</taxon>
        <taxon>Pseudomonadati</taxon>
        <taxon>Pseudomonadota</taxon>
        <taxon>Gammaproteobacteria</taxon>
        <taxon>Pseudomonadales</taxon>
        <taxon>Pseudomonadaceae</taxon>
        <taxon>Azotobacter</taxon>
    </lineage>
</organism>
<sequence length="136" mass="14699">MTETVPGIEGLVALPSRFAARETLDRFEACVRRKGLLVFARIDHAAGAARIGKRLRPTELLIFGHPQGGTPLMETAQTLGIDLPLRALAWEDATGQVWLGYNDPRYLARRHGLVESPPAEAMSRALAALATASLEG</sequence>
<feature type="domain" description="DUF302" evidence="1">
    <location>
        <begin position="42"/>
        <end position="104"/>
    </location>
</feature>
<evidence type="ECO:0000313" key="3">
    <source>
        <dbReference type="Proteomes" id="UP001595457"/>
    </source>
</evidence>
<comment type="caution">
    <text evidence="2">The sequence shown here is derived from an EMBL/GenBank/DDBJ whole genome shotgun (WGS) entry which is preliminary data.</text>
</comment>
<keyword evidence="3" id="KW-1185">Reference proteome</keyword>
<dbReference type="RefSeq" id="WP_377814611.1">
    <property type="nucleotide sequence ID" value="NZ_JBHRSJ010000022.1"/>
</dbReference>
<dbReference type="EMBL" id="JBHRSJ010000022">
    <property type="protein sequence ID" value="MFC2972958.1"/>
    <property type="molecule type" value="Genomic_DNA"/>
</dbReference>
<proteinExistence type="predicted"/>
<gene>
    <name evidence="2" type="ORF">ACFOJE_12125</name>
</gene>
<dbReference type="Gene3D" id="3.30.310.70">
    <property type="entry name" value="TT1751-like domain"/>
    <property type="match status" value="1"/>
</dbReference>
<reference evidence="3" key="1">
    <citation type="journal article" date="2019" name="Int. J. Syst. Evol. Microbiol.">
        <title>The Global Catalogue of Microorganisms (GCM) 10K type strain sequencing project: providing services to taxonomists for standard genome sequencing and annotation.</title>
        <authorList>
            <consortium name="The Broad Institute Genomics Platform"/>
            <consortium name="The Broad Institute Genome Sequencing Center for Infectious Disease"/>
            <person name="Wu L."/>
            <person name="Ma J."/>
        </authorList>
    </citation>
    <scope>NUCLEOTIDE SEQUENCE [LARGE SCALE GENOMIC DNA]</scope>
    <source>
        <strain evidence="3">KCTC 62195</strain>
    </source>
</reference>
<name>A0ABV7AUZ5_9GAMM</name>
<dbReference type="InterPro" id="IPR005180">
    <property type="entry name" value="DUF302"/>
</dbReference>
<dbReference type="Proteomes" id="UP001595457">
    <property type="component" value="Unassembled WGS sequence"/>
</dbReference>
<dbReference type="CDD" id="cd14797">
    <property type="entry name" value="DUF302"/>
    <property type="match status" value="1"/>
</dbReference>
<accession>A0ABV7AUZ5</accession>